<dbReference type="EMBL" id="FNNC01000001">
    <property type="protein sequence ID" value="SDW12362.1"/>
    <property type="molecule type" value="Genomic_DNA"/>
</dbReference>
<organism evidence="2 3">
    <name type="scientific">Marinococcus luteus</name>
    <dbReference type="NCBI Taxonomy" id="1122204"/>
    <lineage>
        <taxon>Bacteria</taxon>
        <taxon>Bacillati</taxon>
        <taxon>Bacillota</taxon>
        <taxon>Bacilli</taxon>
        <taxon>Bacillales</taxon>
        <taxon>Bacillaceae</taxon>
        <taxon>Marinococcus</taxon>
    </lineage>
</organism>
<proteinExistence type="predicted"/>
<keyword evidence="1" id="KW-0175">Coiled coil</keyword>
<keyword evidence="3" id="KW-1185">Reference proteome</keyword>
<dbReference type="Proteomes" id="UP000199488">
    <property type="component" value="Unassembled WGS sequence"/>
</dbReference>
<name>A0A1H2QYS8_9BACI</name>
<accession>A0A1H2QYS8</accession>
<gene>
    <name evidence="2" type="ORF">SAMN05421781_0524</name>
</gene>
<sequence>MVPACAIVMQGRKLNEVEEQLRKERVQRNLERFKEAERNFEKQKLVVEG</sequence>
<dbReference type="RefSeq" id="WP_176967613.1">
    <property type="nucleotide sequence ID" value="NZ_FNNC01000001.1"/>
</dbReference>
<reference evidence="2 3" key="1">
    <citation type="submission" date="2016-10" db="EMBL/GenBank/DDBJ databases">
        <authorList>
            <person name="de Groot N.N."/>
        </authorList>
    </citation>
    <scope>NUCLEOTIDE SEQUENCE [LARGE SCALE GENOMIC DNA]</scope>
    <source>
        <strain evidence="2 3">DSM 23126</strain>
    </source>
</reference>
<feature type="coiled-coil region" evidence="1">
    <location>
        <begin position="16"/>
        <end position="43"/>
    </location>
</feature>
<evidence type="ECO:0000256" key="1">
    <source>
        <dbReference type="SAM" id="Coils"/>
    </source>
</evidence>
<dbReference type="STRING" id="1122204.SAMN05421781_0524"/>
<evidence type="ECO:0000313" key="2">
    <source>
        <dbReference type="EMBL" id="SDW12362.1"/>
    </source>
</evidence>
<evidence type="ECO:0000313" key="3">
    <source>
        <dbReference type="Proteomes" id="UP000199488"/>
    </source>
</evidence>
<dbReference type="AlphaFoldDB" id="A0A1H2QYS8"/>
<protein>
    <submittedName>
        <fullName evidence="2">Uncharacterized protein</fullName>
    </submittedName>
</protein>